<evidence type="ECO:0000259" key="2">
    <source>
        <dbReference type="Pfam" id="PF00383"/>
    </source>
</evidence>
<dbReference type="InterPro" id="IPR002125">
    <property type="entry name" value="CMP_dCMP_dom"/>
</dbReference>
<dbReference type="Proteomes" id="UP000053927">
    <property type="component" value="Unassembled WGS sequence"/>
</dbReference>
<reference evidence="4" key="1">
    <citation type="journal article" date="2012" name="Science">
        <title>The Paleozoic origin of enzymatic lignin decomposition reconstructed from 31 fungal genomes.</title>
        <authorList>
            <person name="Floudas D."/>
            <person name="Binder M."/>
            <person name="Riley R."/>
            <person name="Barry K."/>
            <person name="Blanchette R.A."/>
            <person name="Henrissat B."/>
            <person name="Martinez A.T."/>
            <person name="Otillar R."/>
            <person name="Spatafora J.W."/>
            <person name="Yadav J.S."/>
            <person name="Aerts A."/>
            <person name="Benoit I."/>
            <person name="Boyd A."/>
            <person name="Carlson A."/>
            <person name="Copeland A."/>
            <person name="Coutinho P.M."/>
            <person name="de Vries R.P."/>
            <person name="Ferreira P."/>
            <person name="Findley K."/>
            <person name="Foster B."/>
            <person name="Gaskell J."/>
            <person name="Glotzer D."/>
            <person name="Gorecki P."/>
            <person name="Heitman J."/>
            <person name="Hesse C."/>
            <person name="Hori C."/>
            <person name="Igarashi K."/>
            <person name="Jurgens J.A."/>
            <person name="Kallen N."/>
            <person name="Kersten P."/>
            <person name="Kohler A."/>
            <person name="Kuees U."/>
            <person name="Kumar T.K.A."/>
            <person name="Kuo A."/>
            <person name="LaButti K."/>
            <person name="Larrondo L.F."/>
            <person name="Lindquist E."/>
            <person name="Ling A."/>
            <person name="Lombard V."/>
            <person name="Lucas S."/>
            <person name="Lundell T."/>
            <person name="Martin R."/>
            <person name="McLaughlin D.J."/>
            <person name="Morgenstern I."/>
            <person name="Morin E."/>
            <person name="Murat C."/>
            <person name="Nagy L.G."/>
            <person name="Nolan M."/>
            <person name="Ohm R.A."/>
            <person name="Patyshakuliyeva A."/>
            <person name="Rokas A."/>
            <person name="Ruiz-Duenas F.J."/>
            <person name="Sabat G."/>
            <person name="Salamov A."/>
            <person name="Samejima M."/>
            <person name="Schmutz J."/>
            <person name="Slot J.C."/>
            <person name="St John F."/>
            <person name="Stenlid J."/>
            <person name="Sun H."/>
            <person name="Sun S."/>
            <person name="Syed K."/>
            <person name="Tsang A."/>
            <person name="Wiebenga A."/>
            <person name="Young D."/>
            <person name="Pisabarro A."/>
            <person name="Eastwood D.C."/>
            <person name="Martin F."/>
            <person name="Cullen D."/>
            <person name="Grigoriev I.V."/>
            <person name="Hibbett D.S."/>
        </authorList>
    </citation>
    <scope>NUCLEOTIDE SEQUENCE [LARGE SCALE GENOMIC DNA]</scope>
    <source>
        <strain evidence="4">FP-91666</strain>
    </source>
</reference>
<accession>R7RZF0</accession>
<name>R7RZF0_STEHR</name>
<organism evidence="3 4">
    <name type="scientific">Stereum hirsutum (strain FP-91666)</name>
    <name type="common">White-rot fungus</name>
    <dbReference type="NCBI Taxonomy" id="721885"/>
    <lineage>
        <taxon>Eukaryota</taxon>
        <taxon>Fungi</taxon>
        <taxon>Dikarya</taxon>
        <taxon>Basidiomycota</taxon>
        <taxon>Agaricomycotina</taxon>
        <taxon>Agaricomycetes</taxon>
        <taxon>Russulales</taxon>
        <taxon>Stereaceae</taxon>
        <taxon>Stereum</taxon>
    </lineage>
</organism>
<dbReference type="SUPFAM" id="SSF53927">
    <property type="entry name" value="Cytidine deaminase-like"/>
    <property type="match status" value="1"/>
</dbReference>
<feature type="compositionally biased region" description="Basic and acidic residues" evidence="1">
    <location>
        <begin position="125"/>
        <end position="136"/>
    </location>
</feature>
<dbReference type="Gene3D" id="3.40.140.10">
    <property type="entry name" value="Cytidine Deaminase, domain 2"/>
    <property type="match status" value="1"/>
</dbReference>
<dbReference type="Pfam" id="PF00383">
    <property type="entry name" value="dCMP_cyt_deam_1"/>
    <property type="match status" value="1"/>
</dbReference>
<protein>
    <recommendedName>
        <fullName evidence="2">CMP/dCMP-type deaminase domain-containing protein</fullName>
    </recommendedName>
</protein>
<dbReference type="GO" id="GO:0003824">
    <property type="term" value="F:catalytic activity"/>
    <property type="evidence" value="ECO:0007669"/>
    <property type="project" value="InterPro"/>
</dbReference>
<dbReference type="OrthoDB" id="9972196at2759"/>
<evidence type="ECO:0000313" key="3">
    <source>
        <dbReference type="EMBL" id="EIM80208.1"/>
    </source>
</evidence>
<dbReference type="InterPro" id="IPR016193">
    <property type="entry name" value="Cytidine_deaminase-like"/>
</dbReference>
<proteinExistence type="predicted"/>
<dbReference type="eggNOG" id="ENOG502SDQ5">
    <property type="taxonomic scope" value="Eukaryota"/>
</dbReference>
<evidence type="ECO:0000256" key="1">
    <source>
        <dbReference type="SAM" id="MobiDB-lite"/>
    </source>
</evidence>
<dbReference type="GeneID" id="18799152"/>
<gene>
    <name evidence="3" type="ORF">STEHIDRAFT_142986</name>
</gene>
<sequence>MNKSQFYLSSCADAASKSPMSYTLGAVLVKGGKIISTGHNHHRPHYDGAEVRTRGHRKPVSMHAEMHAIYNLTGMSPSFRKQGRVSSQSAALRGADGSIFGFDGEGKQHVQGRRQQGQSSRARHERTGHGGGKSEGDASCSGSKSGRRRSRSSSLGSGSAETGDKCWSGRRRDPRVNGADIYVARVTKNGMGNAKPCWRCLEWCKWAGVKRILYWNGEENRFNVIKVNSADRDSYEVHSDVRLFAGSSY</sequence>
<dbReference type="EMBL" id="JH687399">
    <property type="protein sequence ID" value="EIM80208.1"/>
    <property type="molecule type" value="Genomic_DNA"/>
</dbReference>
<feature type="region of interest" description="Disordered" evidence="1">
    <location>
        <begin position="97"/>
        <end position="171"/>
    </location>
</feature>
<dbReference type="GO" id="GO:0006139">
    <property type="term" value="P:nucleobase-containing compound metabolic process"/>
    <property type="evidence" value="ECO:0007669"/>
    <property type="project" value="UniProtKB-ARBA"/>
</dbReference>
<keyword evidence="4" id="KW-1185">Reference proteome</keyword>
<evidence type="ECO:0000313" key="4">
    <source>
        <dbReference type="Proteomes" id="UP000053927"/>
    </source>
</evidence>
<dbReference type="RefSeq" id="XP_007310813.1">
    <property type="nucleotide sequence ID" value="XM_007310751.1"/>
</dbReference>
<dbReference type="OMA" id="ARPCWRC"/>
<dbReference type="AlphaFoldDB" id="R7RZF0"/>
<feature type="domain" description="CMP/dCMP-type deaminase" evidence="2">
    <location>
        <begin position="2"/>
        <end position="75"/>
    </location>
</feature>
<dbReference type="KEGG" id="shs:STEHIDRAFT_142986"/>